<feature type="non-terminal residue" evidence="1">
    <location>
        <position position="148"/>
    </location>
</feature>
<comment type="caution">
    <text evidence="1">The sequence shown here is derived from an EMBL/GenBank/DDBJ whole genome shotgun (WGS) entry which is preliminary data.</text>
</comment>
<reference evidence="1 2" key="1">
    <citation type="submission" date="2015-01" db="EMBL/GenBank/DDBJ databases">
        <title>Characterization of Swiss Staphylococcus aureus strains involved in food poisoning.</title>
        <authorList>
            <person name="Crovadore J."/>
            <person name="Chablais R."/>
            <person name="Tonacini J."/>
            <person name="Schnyder B."/>
            <person name="Lefort F."/>
        </authorList>
    </citation>
    <scope>NUCLEOTIDE SEQUENCE [LARGE SCALE GENOMIC DNA]</scope>
    <source>
        <strain evidence="1 2">SA-120</strain>
    </source>
</reference>
<feature type="non-terminal residue" evidence="1">
    <location>
        <position position="1"/>
    </location>
</feature>
<gene>
    <name evidence="1" type="ORF">QU38_01705</name>
</gene>
<dbReference type="Proteomes" id="UP000032274">
    <property type="component" value="Unassembled WGS sequence"/>
</dbReference>
<dbReference type="AlphaFoldDB" id="A0AA40JQ82"/>
<dbReference type="EMBL" id="JXIG01000370">
    <property type="protein sequence ID" value="KIU01424.1"/>
    <property type="molecule type" value="Genomic_DNA"/>
</dbReference>
<evidence type="ECO:0000313" key="2">
    <source>
        <dbReference type="Proteomes" id="UP000032274"/>
    </source>
</evidence>
<sequence length="148" mass="15691">RVRQDLREGAVGLLLPILERVVRPVDDVHPSVVVEVDGEEEGGADLLVREVEAGERSAAGVCIGEVSEGAVAQVLLVADADPGDVAVLIENVDVAVAVEVAEHHPRIEGARVPDRVRQDLHEGAVGLLLPILERVVRPVDDVHPSVVV</sequence>
<name>A0AA40JQ82_STAAU</name>
<accession>A0AA40JQ82</accession>
<proteinExistence type="predicted"/>
<organism evidence="1 2">
    <name type="scientific">Staphylococcus aureus</name>
    <dbReference type="NCBI Taxonomy" id="1280"/>
    <lineage>
        <taxon>Bacteria</taxon>
        <taxon>Bacillati</taxon>
        <taxon>Bacillota</taxon>
        <taxon>Bacilli</taxon>
        <taxon>Bacillales</taxon>
        <taxon>Staphylococcaceae</taxon>
        <taxon>Staphylococcus</taxon>
    </lineage>
</organism>
<evidence type="ECO:0000313" key="1">
    <source>
        <dbReference type="EMBL" id="KIU01424.1"/>
    </source>
</evidence>
<protein>
    <submittedName>
        <fullName evidence="1">Uncharacterized protein</fullName>
    </submittedName>
</protein>